<dbReference type="Pfam" id="PF25596">
    <property type="entry name" value="CPSase_L_D1"/>
    <property type="match status" value="1"/>
</dbReference>
<dbReference type="InterPro" id="IPR016185">
    <property type="entry name" value="PreATP-grasp_dom_sf"/>
</dbReference>
<dbReference type="GO" id="GO:0006541">
    <property type="term" value="P:glutamine metabolic process"/>
    <property type="evidence" value="ECO:0007669"/>
    <property type="project" value="TreeGrafter"/>
</dbReference>
<accession>A0A833DR94</accession>
<evidence type="ECO:0000313" key="6">
    <source>
        <dbReference type="EMBL" id="HIP16901.1"/>
    </source>
</evidence>
<dbReference type="AlphaFoldDB" id="A0A833DR94"/>
<feature type="non-terminal residue" evidence="6">
    <location>
        <position position="105"/>
    </location>
</feature>
<keyword evidence="4" id="KW-0067">ATP-binding</keyword>
<dbReference type="GO" id="GO:0004088">
    <property type="term" value="F:carbamoyl-phosphate synthase (glutamine-hydrolyzing) activity"/>
    <property type="evidence" value="ECO:0007669"/>
    <property type="project" value="TreeGrafter"/>
</dbReference>
<evidence type="ECO:0000313" key="7">
    <source>
        <dbReference type="Proteomes" id="UP000605144"/>
    </source>
</evidence>
<dbReference type="Gene3D" id="1.10.1030.10">
    <property type="entry name" value="Carbamoyl-phosphate synthetase, large subunit oligomerisation domain"/>
    <property type="match status" value="1"/>
</dbReference>
<evidence type="ECO:0000256" key="4">
    <source>
        <dbReference type="ARBA" id="ARBA00022840"/>
    </source>
</evidence>
<keyword evidence="2" id="KW-0436">Ligase</keyword>
<dbReference type="PANTHER" id="PTHR11405:SF53">
    <property type="entry name" value="CARBAMOYL-PHOSPHATE SYNTHASE [AMMONIA], MITOCHONDRIAL"/>
    <property type="match status" value="1"/>
</dbReference>
<dbReference type="GO" id="GO:0005737">
    <property type="term" value="C:cytoplasm"/>
    <property type="evidence" value="ECO:0007669"/>
    <property type="project" value="TreeGrafter"/>
</dbReference>
<comment type="similarity">
    <text evidence="1">Belongs to the CarB family.</text>
</comment>
<protein>
    <submittedName>
        <fullName evidence="6">Carbamoyl-phosphate synthase large chain</fullName>
    </submittedName>
</protein>
<sequence length="105" mass="12119">MEREKLKELILECKMLGFSDVQLSNLLNKDEMEIRALKKELGINPLYKMVDTCAAEFEAKTPYFYSCYENIFYEGEQNESNPSNRKKIIILGSGPIRIGQGVEFD</sequence>
<dbReference type="GO" id="GO:0005524">
    <property type="term" value="F:ATP binding"/>
    <property type="evidence" value="ECO:0007669"/>
    <property type="project" value="UniProtKB-KW"/>
</dbReference>
<proteinExistence type="inferred from homology"/>
<keyword evidence="3" id="KW-0547">Nucleotide-binding</keyword>
<dbReference type="Gene3D" id="3.40.50.20">
    <property type="match status" value="1"/>
</dbReference>
<dbReference type="SMART" id="SM01096">
    <property type="entry name" value="CPSase_L_D3"/>
    <property type="match status" value="1"/>
</dbReference>
<organism evidence="6 7">
    <name type="scientific">Methanothermococcus okinawensis</name>
    <dbReference type="NCBI Taxonomy" id="155863"/>
    <lineage>
        <taxon>Archaea</taxon>
        <taxon>Methanobacteriati</taxon>
        <taxon>Methanobacteriota</taxon>
        <taxon>Methanomada group</taxon>
        <taxon>Methanococci</taxon>
        <taxon>Methanococcales</taxon>
        <taxon>Methanococcaceae</taxon>
        <taxon>Methanothermococcus</taxon>
    </lineage>
</organism>
<evidence type="ECO:0000256" key="2">
    <source>
        <dbReference type="ARBA" id="ARBA00022598"/>
    </source>
</evidence>
<dbReference type="PANTHER" id="PTHR11405">
    <property type="entry name" value="CARBAMOYLTRANSFERASE FAMILY MEMBER"/>
    <property type="match status" value="1"/>
</dbReference>
<feature type="domain" description="Carbamoyl-phosphate synthetase large subunit oligomerisation" evidence="5">
    <location>
        <begin position="1"/>
        <end position="68"/>
    </location>
</feature>
<dbReference type="Proteomes" id="UP000605144">
    <property type="component" value="Unassembled WGS sequence"/>
</dbReference>
<dbReference type="SUPFAM" id="SSF52440">
    <property type="entry name" value="PreATP-grasp domain"/>
    <property type="match status" value="1"/>
</dbReference>
<dbReference type="SUPFAM" id="SSF48108">
    <property type="entry name" value="Carbamoyl phosphate synthetase, large subunit connection domain"/>
    <property type="match status" value="1"/>
</dbReference>
<dbReference type="InterPro" id="IPR036897">
    <property type="entry name" value="CarbamoylP_synth_lsu_oligo_sf"/>
</dbReference>
<evidence type="ECO:0000256" key="1">
    <source>
        <dbReference type="ARBA" id="ARBA00009799"/>
    </source>
</evidence>
<comment type="caution">
    <text evidence="6">The sequence shown here is derived from an EMBL/GenBank/DDBJ whole genome shotgun (WGS) entry which is preliminary data.</text>
</comment>
<dbReference type="InterPro" id="IPR058047">
    <property type="entry name" value="CPSase_preATP-grasp"/>
</dbReference>
<dbReference type="EMBL" id="DQSV01000021">
    <property type="protein sequence ID" value="HIP16901.1"/>
    <property type="molecule type" value="Genomic_DNA"/>
</dbReference>
<evidence type="ECO:0000259" key="5">
    <source>
        <dbReference type="SMART" id="SM01096"/>
    </source>
</evidence>
<name>A0A833DR94_9EURY</name>
<evidence type="ECO:0000256" key="3">
    <source>
        <dbReference type="ARBA" id="ARBA00022741"/>
    </source>
</evidence>
<gene>
    <name evidence="6" type="ORF">EYG76_01160</name>
</gene>
<dbReference type="InterPro" id="IPR005480">
    <property type="entry name" value="CPSase_lsu_oligo"/>
</dbReference>
<reference evidence="6" key="1">
    <citation type="journal article" date="2020" name="ISME J.">
        <title>Gammaproteobacteria mediating utilization of methyl-, sulfur- and petroleum organic compounds in deep ocean hydrothermal plumes.</title>
        <authorList>
            <person name="Zhou Z."/>
            <person name="Liu Y."/>
            <person name="Pan J."/>
            <person name="Cron B.R."/>
            <person name="Toner B.M."/>
            <person name="Anantharaman K."/>
            <person name="Breier J.A."/>
            <person name="Dick G.J."/>
            <person name="Li M."/>
        </authorList>
    </citation>
    <scope>NUCLEOTIDE SEQUENCE</scope>
    <source>
        <strain evidence="6">SZUA-1385</strain>
    </source>
</reference>